<evidence type="ECO:0000313" key="3">
    <source>
        <dbReference type="Proteomes" id="UP000664859"/>
    </source>
</evidence>
<organism evidence="2 3">
    <name type="scientific">Tribonema minus</name>
    <dbReference type="NCBI Taxonomy" id="303371"/>
    <lineage>
        <taxon>Eukaryota</taxon>
        <taxon>Sar</taxon>
        <taxon>Stramenopiles</taxon>
        <taxon>Ochrophyta</taxon>
        <taxon>PX clade</taxon>
        <taxon>Xanthophyceae</taxon>
        <taxon>Tribonematales</taxon>
        <taxon>Tribonemataceae</taxon>
        <taxon>Tribonema</taxon>
    </lineage>
</organism>
<protein>
    <submittedName>
        <fullName evidence="2">Uncharacterized protein</fullName>
    </submittedName>
</protein>
<gene>
    <name evidence="2" type="ORF">JKP88DRAFT_284085</name>
</gene>
<feature type="compositionally biased region" description="Low complexity" evidence="1">
    <location>
        <begin position="476"/>
        <end position="488"/>
    </location>
</feature>
<feature type="region of interest" description="Disordered" evidence="1">
    <location>
        <begin position="465"/>
        <end position="488"/>
    </location>
</feature>
<dbReference type="SUPFAM" id="SSF48452">
    <property type="entry name" value="TPR-like"/>
    <property type="match status" value="1"/>
</dbReference>
<comment type="caution">
    <text evidence="2">The sequence shown here is derived from an EMBL/GenBank/DDBJ whole genome shotgun (WGS) entry which is preliminary data.</text>
</comment>
<keyword evidence="3" id="KW-1185">Reference proteome</keyword>
<dbReference type="Gene3D" id="1.25.40.10">
    <property type="entry name" value="Tetratricopeptide repeat domain"/>
    <property type="match status" value="1"/>
</dbReference>
<sequence length="981" mass="103543">MRRAASPRTLFFALPQQRWRRWQQQCLQPQAWRWRSLTTTTLLSVQIHARLEALAAALAALLRERGTAAGGLHDLQSRVADVCSRKTAVELTAAPLSTLQRLMCYAVMSDMAAALPWACDPRAAAAAHGPAEAAVALQLADCALQTLYTLLHASGGARFRHTAAGIAAGPLDATAAECVDSALRTLHTLFTNHADIGVQLPPVAMPGAVCAHFVWGAHAAEMRMALEADTVHAAQLDSVEGIAELFDPDSAFIVATTMASRGVDAYLQGQFRECRRFALLAAAVDACGSLGATFKEETLGFGARFFMHKEASALKFSTGDLAGALGGYFIAHCVIMVCMMAARQTLPPHLNVDAATEQCADVALELGKVSANMSLIELRMGDADAALECAEAAITAAPSWFKAHVRHGAALSALRRHTEASAAYAVAAELAPAPRDAADCRRQEDAQLQLAHDAHALQGIQEQLQQQQLRAPPGHAADSSGTAAADSAPVPGAATAAAAAAAAASASKLASVGPVLRALQATTQDAALALAGYMRPADLARLERTCRFFGARPLRRRMRVRRTVRCQPARSLGHSAAAAAAAATSAAAAAAAAAVVEAASRAYCNAATDADARVRLEALAAALAALVRACGAAAESTEVAAAMGMVVCADAPAAERCAFWRACAAEVALHEPHSLLPDVCAAKYLLCEPTAAWTLRARCMQHVMLLFLQLHQEFQDLCRAETLGGAPASRAEYILQELTRYVAGDMAAALRWACSPASAAAAAAECAEDALHTLFMLLHGYGGLSFTQTAVGAAATRHVRDFATLHAALPPRWPAVRAPIALNAQQRAETAAQLPPDATLDVVRTHFAWGADAAEVRAALEADPRMLRVWRVTLPPMGPWLAQNRWGHLTALAALALVNVDKSDHRGCAIAEGFMLAAYLLLRGEEWGSGALAQAAFERAVSSVEGLAELFAGYYRMVRDYSYALPHVDARAEEIFSQQQA</sequence>
<dbReference type="AlphaFoldDB" id="A0A835YPP2"/>
<evidence type="ECO:0000313" key="2">
    <source>
        <dbReference type="EMBL" id="KAG5174934.1"/>
    </source>
</evidence>
<accession>A0A835YPP2</accession>
<proteinExistence type="predicted"/>
<name>A0A835YPP2_9STRA</name>
<dbReference type="Proteomes" id="UP000664859">
    <property type="component" value="Unassembled WGS sequence"/>
</dbReference>
<dbReference type="EMBL" id="JAFCMP010000557">
    <property type="protein sequence ID" value="KAG5174934.1"/>
    <property type="molecule type" value="Genomic_DNA"/>
</dbReference>
<reference evidence="2" key="1">
    <citation type="submission" date="2021-02" db="EMBL/GenBank/DDBJ databases">
        <title>First Annotated Genome of the Yellow-green Alga Tribonema minus.</title>
        <authorList>
            <person name="Mahan K.M."/>
        </authorList>
    </citation>
    <scope>NUCLEOTIDE SEQUENCE</scope>
    <source>
        <strain evidence="2">UTEX B ZZ1240</strain>
    </source>
</reference>
<evidence type="ECO:0000256" key="1">
    <source>
        <dbReference type="SAM" id="MobiDB-lite"/>
    </source>
</evidence>
<dbReference type="InterPro" id="IPR011990">
    <property type="entry name" value="TPR-like_helical_dom_sf"/>
</dbReference>